<dbReference type="InterPro" id="IPR014718">
    <property type="entry name" value="GH-type_carb-bd"/>
</dbReference>
<dbReference type="InterPro" id="IPR011013">
    <property type="entry name" value="Gal_mutarotase_sf_dom"/>
</dbReference>
<dbReference type="Proteomes" id="UP001316803">
    <property type="component" value="Unassembled WGS sequence"/>
</dbReference>
<keyword evidence="2" id="KW-0413">Isomerase</keyword>
<dbReference type="Pfam" id="PF01263">
    <property type="entry name" value="Aldose_epim"/>
    <property type="match status" value="1"/>
</dbReference>
<dbReference type="GO" id="GO:0004034">
    <property type="term" value="F:aldose 1-epimerase activity"/>
    <property type="evidence" value="ECO:0007669"/>
    <property type="project" value="TreeGrafter"/>
</dbReference>
<dbReference type="InterPro" id="IPR047215">
    <property type="entry name" value="Galactose_mutarotase-like"/>
</dbReference>
<dbReference type="InterPro" id="IPR008183">
    <property type="entry name" value="Aldose_1/G6P_1-epimerase"/>
</dbReference>
<evidence type="ECO:0000313" key="4">
    <source>
        <dbReference type="EMBL" id="KAK5958110.1"/>
    </source>
</evidence>
<sequence length="340" mass="37357">MTSSASNPARDSSVKFLPQGAIIQEFIVGGQNIVLGFPSANAYTYLNAPFFGETIGRVANRVKDGLIKDLNGKEVQLARNNGPNHLHGGSVGWGKRIFKGPQPMNKDGKETVQFTYVSPHGEEGYPGTVELRVWYSTSEQVDGGITKIVLDMEYEAELVGKECEETAINITNHSYFNLSGGSTIEGTEVVLGTDQHLPVDSGDIPLGGVEKYPDISANEPFVLGPKEPDVDHCFIMDTDARSVPVDTRSRPLSRLIALSHKDTGLHLEVHSTEPAFQFYTGRHINVPASEHGPQRAARSGLCVEPSRYIDAINRPEWRDMCILKQGEKYGSRTRYVAWKA</sequence>
<protein>
    <recommendedName>
        <fullName evidence="6">Aldose 1-epimerase</fullName>
    </recommendedName>
</protein>
<gene>
    <name evidence="4" type="ORF">OHC33_001300</name>
</gene>
<proteinExistence type="inferred from homology"/>
<dbReference type="CDD" id="cd09019">
    <property type="entry name" value="galactose_mutarotase_like"/>
    <property type="match status" value="1"/>
</dbReference>
<accession>A0AAN8EX36</accession>
<dbReference type="InterPro" id="IPR018052">
    <property type="entry name" value="Ald1_epimerase_CS"/>
</dbReference>
<dbReference type="GO" id="GO:0006006">
    <property type="term" value="P:glucose metabolic process"/>
    <property type="evidence" value="ECO:0007669"/>
    <property type="project" value="TreeGrafter"/>
</dbReference>
<dbReference type="AlphaFoldDB" id="A0AAN8EX36"/>
<evidence type="ECO:0000256" key="1">
    <source>
        <dbReference type="ARBA" id="ARBA00006206"/>
    </source>
</evidence>
<dbReference type="GO" id="GO:0030246">
    <property type="term" value="F:carbohydrate binding"/>
    <property type="evidence" value="ECO:0007669"/>
    <property type="project" value="InterPro"/>
</dbReference>
<evidence type="ECO:0000256" key="2">
    <source>
        <dbReference type="ARBA" id="ARBA00023235"/>
    </source>
</evidence>
<comment type="similarity">
    <text evidence="1">Belongs to the aldose epimerase family.</text>
</comment>
<dbReference type="Gene3D" id="2.70.98.10">
    <property type="match status" value="1"/>
</dbReference>
<dbReference type="FunFam" id="2.70.98.10:FF:000015">
    <property type="entry name" value="Aldose 1-epimerase, putative"/>
    <property type="match status" value="1"/>
</dbReference>
<dbReference type="EMBL" id="JAKLMC020000002">
    <property type="protein sequence ID" value="KAK5958110.1"/>
    <property type="molecule type" value="Genomic_DNA"/>
</dbReference>
<organism evidence="4 5">
    <name type="scientific">Knufia fluminis</name>
    <dbReference type="NCBI Taxonomy" id="191047"/>
    <lineage>
        <taxon>Eukaryota</taxon>
        <taxon>Fungi</taxon>
        <taxon>Dikarya</taxon>
        <taxon>Ascomycota</taxon>
        <taxon>Pezizomycotina</taxon>
        <taxon>Eurotiomycetes</taxon>
        <taxon>Chaetothyriomycetidae</taxon>
        <taxon>Chaetothyriales</taxon>
        <taxon>Trichomeriaceae</taxon>
        <taxon>Knufia</taxon>
    </lineage>
</organism>
<evidence type="ECO:0000313" key="5">
    <source>
        <dbReference type="Proteomes" id="UP001316803"/>
    </source>
</evidence>
<dbReference type="PANTHER" id="PTHR10091">
    <property type="entry name" value="ALDOSE-1-EPIMERASE"/>
    <property type="match status" value="1"/>
</dbReference>
<keyword evidence="3" id="KW-0119">Carbohydrate metabolism</keyword>
<dbReference type="SUPFAM" id="SSF74650">
    <property type="entry name" value="Galactose mutarotase-like"/>
    <property type="match status" value="1"/>
</dbReference>
<dbReference type="PROSITE" id="PS00545">
    <property type="entry name" value="ALDOSE_1_EPIMERASE"/>
    <property type="match status" value="1"/>
</dbReference>
<name>A0AAN8EX36_9EURO</name>
<dbReference type="PANTHER" id="PTHR10091:SF0">
    <property type="entry name" value="GALACTOSE MUTAROTASE"/>
    <property type="match status" value="1"/>
</dbReference>
<comment type="caution">
    <text evidence="4">The sequence shown here is derived from an EMBL/GenBank/DDBJ whole genome shotgun (WGS) entry which is preliminary data.</text>
</comment>
<evidence type="ECO:0008006" key="6">
    <source>
        <dbReference type="Google" id="ProtNLM"/>
    </source>
</evidence>
<evidence type="ECO:0000256" key="3">
    <source>
        <dbReference type="ARBA" id="ARBA00023277"/>
    </source>
</evidence>
<dbReference type="GO" id="GO:0033499">
    <property type="term" value="P:galactose catabolic process via UDP-galactose, Leloir pathway"/>
    <property type="evidence" value="ECO:0007669"/>
    <property type="project" value="TreeGrafter"/>
</dbReference>
<reference evidence="4 5" key="1">
    <citation type="submission" date="2022-12" db="EMBL/GenBank/DDBJ databases">
        <title>Genomic features and morphological characterization of a novel Knufia sp. strain isolated from spacecraft assembly facility.</title>
        <authorList>
            <person name="Teixeira M."/>
            <person name="Chander A.M."/>
            <person name="Stajich J.E."/>
            <person name="Venkateswaran K."/>
        </authorList>
    </citation>
    <scope>NUCLEOTIDE SEQUENCE [LARGE SCALE GENOMIC DNA]</scope>
    <source>
        <strain evidence="4 5">FJI-L2-BK-P2</strain>
    </source>
</reference>
<keyword evidence="5" id="KW-1185">Reference proteome</keyword>